<dbReference type="Proteomes" id="UP000622610">
    <property type="component" value="Unassembled WGS sequence"/>
</dbReference>
<dbReference type="InterPro" id="IPR022924">
    <property type="entry name" value="Cardiolipin_synthase"/>
</dbReference>
<dbReference type="Gene3D" id="3.30.870.10">
    <property type="entry name" value="Endonuclease Chain A"/>
    <property type="match status" value="2"/>
</dbReference>
<evidence type="ECO:0000256" key="13">
    <source>
        <dbReference type="SAM" id="Phobius"/>
    </source>
</evidence>
<reference evidence="15" key="1">
    <citation type="journal article" date="2014" name="Int. J. Syst. Evol. Microbiol.">
        <title>Complete genome sequence of Corynebacterium casei LMG S-19264T (=DSM 44701T), isolated from a smear-ripened cheese.</title>
        <authorList>
            <consortium name="US DOE Joint Genome Institute (JGI-PGF)"/>
            <person name="Walter F."/>
            <person name="Albersmeier A."/>
            <person name="Kalinowski J."/>
            <person name="Ruckert C."/>
        </authorList>
    </citation>
    <scope>NUCLEOTIDE SEQUENCE</scope>
    <source>
        <strain evidence="15">CCM 8433</strain>
    </source>
</reference>
<evidence type="ECO:0000256" key="7">
    <source>
        <dbReference type="ARBA" id="ARBA00022989"/>
    </source>
</evidence>
<dbReference type="SMART" id="SM00155">
    <property type="entry name" value="PLDc"/>
    <property type="match status" value="2"/>
</dbReference>
<dbReference type="RefSeq" id="WP_188366702.1">
    <property type="nucleotide sequence ID" value="NZ_BMDT01000001.1"/>
</dbReference>
<reference evidence="15" key="2">
    <citation type="submission" date="2020-09" db="EMBL/GenBank/DDBJ databases">
        <authorList>
            <person name="Sun Q."/>
            <person name="Sedlacek I."/>
        </authorList>
    </citation>
    <scope>NUCLEOTIDE SEQUENCE</scope>
    <source>
        <strain evidence="15">CCM 8433</strain>
    </source>
</reference>
<evidence type="ECO:0000256" key="2">
    <source>
        <dbReference type="ARBA" id="ARBA00022475"/>
    </source>
</evidence>
<evidence type="ECO:0000259" key="14">
    <source>
        <dbReference type="PROSITE" id="PS50035"/>
    </source>
</evidence>
<dbReference type="GO" id="GO:0032049">
    <property type="term" value="P:cardiolipin biosynthetic process"/>
    <property type="evidence" value="ECO:0007669"/>
    <property type="project" value="UniProtKB-UniRule"/>
</dbReference>
<dbReference type="Pfam" id="PF13396">
    <property type="entry name" value="PLDc_N"/>
    <property type="match status" value="1"/>
</dbReference>
<evidence type="ECO:0000256" key="12">
    <source>
        <dbReference type="NCBIfam" id="TIGR04265"/>
    </source>
</evidence>
<evidence type="ECO:0000313" key="16">
    <source>
        <dbReference type="Proteomes" id="UP000622610"/>
    </source>
</evidence>
<feature type="transmembrane region" description="Helical" evidence="13">
    <location>
        <begin position="32"/>
        <end position="50"/>
    </location>
</feature>
<evidence type="ECO:0000256" key="5">
    <source>
        <dbReference type="ARBA" id="ARBA00022692"/>
    </source>
</evidence>
<feature type="domain" description="PLD phosphodiesterase" evidence="14">
    <location>
        <begin position="234"/>
        <end position="261"/>
    </location>
</feature>
<keyword evidence="10" id="KW-0594">Phospholipid biosynthesis</keyword>
<dbReference type="CDD" id="cd09110">
    <property type="entry name" value="PLDc_CLS_1"/>
    <property type="match status" value="1"/>
</dbReference>
<feature type="transmembrane region" description="Helical" evidence="13">
    <location>
        <begin position="59"/>
        <end position="79"/>
    </location>
</feature>
<gene>
    <name evidence="15" type="ORF">GCM10011482_05320</name>
</gene>
<accession>A0A917N3T5</accession>
<keyword evidence="5 13" id="KW-0812">Transmembrane</keyword>
<evidence type="ECO:0000256" key="4">
    <source>
        <dbReference type="ARBA" id="ARBA00022679"/>
    </source>
</evidence>
<dbReference type="CDD" id="cd09112">
    <property type="entry name" value="PLDc_CLS_2"/>
    <property type="match status" value="1"/>
</dbReference>
<evidence type="ECO:0000256" key="9">
    <source>
        <dbReference type="ARBA" id="ARBA00023136"/>
    </source>
</evidence>
<dbReference type="EMBL" id="BMDT01000001">
    <property type="protein sequence ID" value="GGI64878.1"/>
    <property type="molecule type" value="Genomic_DNA"/>
</dbReference>
<feature type="transmembrane region" description="Helical" evidence="13">
    <location>
        <begin position="7"/>
        <end position="26"/>
    </location>
</feature>
<dbReference type="Pfam" id="PF13091">
    <property type="entry name" value="PLDc_2"/>
    <property type="match status" value="2"/>
</dbReference>
<proteinExistence type="predicted"/>
<comment type="subcellular location">
    <subcellularLocation>
        <location evidence="1">Cell membrane</location>
        <topology evidence="1">Multi-pass membrane protein</topology>
    </subcellularLocation>
</comment>
<dbReference type="EC" id="2.7.8.-" evidence="12"/>
<dbReference type="SUPFAM" id="SSF56024">
    <property type="entry name" value="Phospholipase D/nuclease"/>
    <property type="match status" value="2"/>
</dbReference>
<feature type="domain" description="PLD phosphodiesterase" evidence="14">
    <location>
        <begin position="420"/>
        <end position="447"/>
    </location>
</feature>
<evidence type="ECO:0000313" key="15">
    <source>
        <dbReference type="EMBL" id="GGI64878.1"/>
    </source>
</evidence>
<evidence type="ECO:0000256" key="6">
    <source>
        <dbReference type="ARBA" id="ARBA00022737"/>
    </source>
</evidence>
<keyword evidence="3" id="KW-0444">Lipid biosynthesis</keyword>
<keyword evidence="11" id="KW-1208">Phospholipid metabolism</keyword>
<dbReference type="AlphaFoldDB" id="A0A917N3T5"/>
<evidence type="ECO:0000256" key="11">
    <source>
        <dbReference type="ARBA" id="ARBA00023264"/>
    </source>
</evidence>
<keyword evidence="8" id="KW-0443">Lipid metabolism</keyword>
<dbReference type="InterPro" id="IPR025202">
    <property type="entry name" value="PLD-like_dom"/>
</dbReference>
<evidence type="ECO:0000256" key="1">
    <source>
        <dbReference type="ARBA" id="ARBA00004651"/>
    </source>
</evidence>
<keyword evidence="7 13" id="KW-1133">Transmembrane helix</keyword>
<sequence>MKNKLQQMILTTVLFVISVFFFYWLFDSFVLLTIFIELLTILVASYLIFFDQRNATSKFAWLFAMLMLPYVGLLLFLLLGRNQQKRRFSATQKKNHQQLERHLAQLFSNQEHWIAKEQTLSKELYHLSGNAALRGNVLTSLSDGEQAFQQLLSDVRQAKHHIHLFYFIYKADETGNELAELLKEKVAQGIEVRLMYDGVGSFHLPFEWLDQLRAAGIEVRPYDLVNSPLLSTRLNWRNHRKMVVIDGETAHMGGMNLGNEYRSITDKFSYWRDTNLRIKGPAALEVQGVFLNDWIYFEQEENAAAFFTDQTTVYFPTTFTEQEEDENCQILFGGPYDKERIIHDAFMDVIGKATKSIKIASPYFVPDEESLSTLRRAARSGIRVQIIIPGKGDRALSYFGNTSFIDSLLTAGIDVYFYDKEAFLHAKYMIIDDQLATIGSTNFDMRSFYLNHEISAFIYGPSKTVATIVDQFNEDLSKSERVTQKQRAKRSISQRVKEKLSAFFSPLL</sequence>
<evidence type="ECO:0000256" key="3">
    <source>
        <dbReference type="ARBA" id="ARBA00022516"/>
    </source>
</evidence>
<dbReference type="NCBIfam" id="TIGR04265">
    <property type="entry name" value="bac_cardiolipin"/>
    <property type="match status" value="1"/>
</dbReference>
<evidence type="ECO:0000256" key="10">
    <source>
        <dbReference type="ARBA" id="ARBA00023209"/>
    </source>
</evidence>
<dbReference type="PANTHER" id="PTHR21248">
    <property type="entry name" value="CARDIOLIPIN SYNTHASE"/>
    <property type="match status" value="1"/>
</dbReference>
<comment type="caution">
    <text evidence="15">The sequence shown here is derived from an EMBL/GenBank/DDBJ whole genome shotgun (WGS) entry which is preliminary data.</text>
</comment>
<dbReference type="InterPro" id="IPR001736">
    <property type="entry name" value="PLipase_D/transphosphatidylase"/>
</dbReference>
<protein>
    <recommendedName>
        <fullName evidence="12">Cardiolipin synthase</fullName>
        <ecNumber evidence="12">2.7.8.-</ecNumber>
    </recommendedName>
</protein>
<dbReference type="GO" id="GO:0005886">
    <property type="term" value="C:plasma membrane"/>
    <property type="evidence" value="ECO:0007669"/>
    <property type="project" value="UniProtKB-SubCell"/>
</dbReference>
<dbReference type="PANTHER" id="PTHR21248:SF22">
    <property type="entry name" value="PHOSPHOLIPASE D"/>
    <property type="match status" value="1"/>
</dbReference>
<keyword evidence="6" id="KW-0677">Repeat</keyword>
<keyword evidence="16" id="KW-1185">Reference proteome</keyword>
<keyword evidence="2" id="KW-1003">Cell membrane</keyword>
<name>A0A917N3T5_9ENTE</name>
<keyword evidence="9 13" id="KW-0472">Membrane</keyword>
<evidence type="ECO:0000256" key="8">
    <source>
        <dbReference type="ARBA" id="ARBA00023098"/>
    </source>
</evidence>
<dbReference type="GO" id="GO:0008808">
    <property type="term" value="F:cardiolipin synthase activity"/>
    <property type="evidence" value="ECO:0007669"/>
    <property type="project" value="UniProtKB-UniRule"/>
</dbReference>
<keyword evidence="4" id="KW-0808">Transferase</keyword>
<dbReference type="InterPro" id="IPR027379">
    <property type="entry name" value="CLS_N"/>
</dbReference>
<organism evidence="15 16">
    <name type="scientific">Enterococcus alcedinis</name>
    <dbReference type="NCBI Taxonomy" id="1274384"/>
    <lineage>
        <taxon>Bacteria</taxon>
        <taxon>Bacillati</taxon>
        <taxon>Bacillota</taxon>
        <taxon>Bacilli</taxon>
        <taxon>Lactobacillales</taxon>
        <taxon>Enterococcaceae</taxon>
        <taxon>Enterococcus</taxon>
    </lineage>
</organism>
<dbReference type="PROSITE" id="PS50035">
    <property type="entry name" value="PLD"/>
    <property type="match status" value="2"/>
</dbReference>